<protein>
    <submittedName>
        <fullName evidence="1">Uncharacterized protein</fullName>
    </submittedName>
</protein>
<dbReference type="AlphaFoldDB" id="A0A841CJR2"/>
<dbReference type="EMBL" id="JACHJN010000003">
    <property type="protein sequence ID" value="MBB5955876.1"/>
    <property type="molecule type" value="Genomic_DNA"/>
</dbReference>
<name>A0A841CJR2_9PSEU</name>
<comment type="caution">
    <text evidence="1">The sequence shown here is derived from an EMBL/GenBank/DDBJ whole genome shotgun (WGS) entry which is preliminary data.</text>
</comment>
<sequence length="125" mass="13595">MATTDEDLVRRWWPVLPSRLTRSVLAVTQPNLVGVGVELERAERAVAHESFAECPTPVVVIPTLPNPAVFLVSSSRGLIGEDVFPIGATIPLPPAVAEDQQTRWLSPMVECESLMAGEQLALLLR</sequence>
<dbReference type="RefSeq" id="WP_184690677.1">
    <property type="nucleotide sequence ID" value="NZ_JACHJN010000003.1"/>
</dbReference>
<reference evidence="1 2" key="1">
    <citation type="submission" date="2020-08" db="EMBL/GenBank/DDBJ databases">
        <title>Genomic Encyclopedia of Type Strains, Phase III (KMG-III): the genomes of soil and plant-associated and newly described type strains.</title>
        <authorList>
            <person name="Whitman W."/>
        </authorList>
    </citation>
    <scope>NUCLEOTIDE SEQUENCE [LARGE SCALE GENOMIC DNA]</scope>
    <source>
        <strain evidence="1 2">CECT 8640</strain>
    </source>
</reference>
<proteinExistence type="predicted"/>
<accession>A0A841CJR2</accession>
<dbReference type="Proteomes" id="UP000547510">
    <property type="component" value="Unassembled WGS sequence"/>
</dbReference>
<evidence type="ECO:0000313" key="1">
    <source>
        <dbReference type="EMBL" id="MBB5955876.1"/>
    </source>
</evidence>
<keyword evidence="2" id="KW-1185">Reference proteome</keyword>
<evidence type="ECO:0000313" key="2">
    <source>
        <dbReference type="Proteomes" id="UP000547510"/>
    </source>
</evidence>
<organism evidence="1 2">
    <name type="scientific">Saccharothrix tamanrassetensis</name>
    <dbReference type="NCBI Taxonomy" id="1051531"/>
    <lineage>
        <taxon>Bacteria</taxon>
        <taxon>Bacillati</taxon>
        <taxon>Actinomycetota</taxon>
        <taxon>Actinomycetes</taxon>
        <taxon>Pseudonocardiales</taxon>
        <taxon>Pseudonocardiaceae</taxon>
        <taxon>Saccharothrix</taxon>
    </lineage>
</organism>
<gene>
    <name evidence="1" type="ORF">FHS29_002457</name>
</gene>